<dbReference type="InterPro" id="IPR042566">
    <property type="entry name" value="L1_C"/>
</dbReference>
<protein>
    <recommendedName>
        <fullName evidence="2">L1 transposable element dsRBD-like domain-containing protein</fullName>
    </recommendedName>
</protein>
<dbReference type="AlphaFoldDB" id="A0A485N6H9"/>
<name>A0A485N6H9_LYNPA</name>
<gene>
    <name evidence="3" type="ORF">LYPA_23C017932</name>
</gene>
<comment type="similarity">
    <text evidence="1">Belongs to the transposase 22 family.</text>
</comment>
<dbReference type="InterPro" id="IPR004244">
    <property type="entry name" value="Transposase_22"/>
</dbReference>
<evidence type="ECO:0000259" key="2">
    <source>
        <dbReference type="Pfam" id="PF17490"/>
    </source>
</evidence>
<dbReference type="Proteomes" id="UP000386466">
    <property type="component" value="Unassembled WGS sequence"/>
</dbReference>
<dbReference type="InterPro" id="IPR035300">
    <property type="entry name" value="L1_dsRBD"/>
</dbReference>
<dbReference type="Pfam" id="PF17490">
    <property type="entry name" value="Tnp_22_dsRBD"/>
    <property type="match status" value="1"/>
</dbReference>
<accession>A0A485N6H9</accession>
<evidence type="ECO:0000313" key="4">
    <source>
        <dbReference type="Proteomes" id="UP000386466"/>
    </source>
</evidence>
<proteinExistence type="inferred from homology"/>
<evidence type="ECO:0000313" key="3">
    <source>
        <dbReference type="EMBL" id="VFV27843.1"/>
    </source>
</evidence>
<dbReference type="FunFam" id="3.30.70.1820:FF:000002">
    <property type="entry name" value="LINE-1 retrotransposable element ORF1 protein"/>
    <property type="match status" value="1"/>
</dbReference>
<feature type="domain" description="L1 transposable element dsRBD-like" evidence="2">
    <location>
        <begin position="75"/>
        <end position="117"/>
    </location>
</feature>
<dbReference type="PANTHER" id="PTHR11505">
    <property type="entry name" value="L1 TRANSPOSABLE ELEMENT-RELATED"/>
    <property type="match status" value="1"/>
</dbReference>
<dbReference type="EMBL" id="CAAGRJ010010523">
    <property type="protein sequence ID" value="VFV27843.1"/>
    <property type="molecule type" value="Genomic_DNA"/>
</dbReference>
<evidence type="ECO:0000256" key="1">
    <source>
        <dbReference type="ARBA" id="ARBA00061640"/>
    </source>
</evidence>
<reference evidence="3 4" key="1">
    <citation type="submission" date="2019-01" db="EMBL/GenBank/DDBJ databases">
        <authorList>
            <person name="Alioto T."/>
            <person name="Alioto T."/>
        </authorList>
    </citation>
    <scope>NUCLEOTIDE SEQUENCE [LARGE SCALE GENOMIC DNA]</scope>
</reference>
<organism evidence="3 4">
    <name type="scientific">Lynx pardinus</name>
    <name type="common">Iberian lynx</name>
    <name type="synonym">Felis pardina</name>
    <dbReference type="NCBI Taxonomy" id="191816"/>
    <lineage>
        <taxon>Eukaryota</taxon>
        <taxon>Metazoa</taxon>
        <taxon>Chordata</taxon>
        <taxon>Craniata</taxon>
        <taxon>Vertebrata</taxon>
        <taxon>Euteleostomi</taxon>
        <taxon>Mammalia</taxon>
        <taxon>Eutheria</taxon>
        <taxon>Laurasiatheria</taxon>
        <taxon>Carnivora</taxon>
        <taxon>Feliformia</taxon>
        <taxon>Felidae</taxon>
        <taxon>Felinae</taxon>
        <taxon>Lynx</taxon>
    </lineage>
</organism>
<dbReference type="Gene3D" id="3.30.250.20">
    <property type="entry name" value="L1 transposable element, C-terminal domain"/>
    <property type="match status" value="1"/>
</dbReference>
<keyword evidence="4" id="KW-1185">Reference proteome</keyword>
<sequence>MKQYLYHRSPREEEWEKGAEDLFEQIKAENFPNLGKETDIQVQEAQRTPLKTNKNRSTLQHIIVKLAKHKDKERILKARREWQEIINVLNGKNMQPRILYPARLSFRVEGEIKGFPEK</sequence>